<organism evidence="1">
    <name type="scientific">Cryptosporidium parvum</name>
    <dbReference type="NCBI Taxonomy" id="5807"/>
    <lineage>
        <taxon>Eukaryota</taxon>
        <taxon>Sar</taxon>
        <taxon>Alveolata</taxon>
        <taxon>Apicomplexa</taxon>
        <taxon>Conoidasida</taxon>
        <taxon>Coccidia</taxon>
        <taxon>Eucoccidiorida</taxon>
        <taxon>Eimeriorina</taxon>
        <taxon>Cryptosporidiidae</taxon>
        <taxon>Cryptosporidium</taxon>
    </lineage>
</organism>
<dbReference type="EMBL" id="FX116039">
    <property type="protein sequence ID" value="BAJ78142.1"/>
    <property type="molecule type" value="mRNA"/>
</dbReference>
<sequence length="23" mass="2841">MMLKEEIQKLPEYFLQCQLKSLQ</sequence>
<name>F0X556_CRYPV</name>
<dbReference type="EMBL" id="FX115624">
    <property type="protein sequence ID" value="BAJ77727.1"/>
    <property type="molecule type" value="mRNA"/>
</dbReference>
<evidence type="ECO:0000313" key="1">
    <source>
        <dbReference type="EMBL" id="BAJ77727.1"/>
    </source>
</evidence>
<proteinExistence type="evidence at transcript level"/>
<reference evidence="1" key="1">
    <citation type="submission" date="2011-02" db="EMBL/GenBank/DDBJ databases">
        <title>Construction and analysis of full-length cDNA library of Cryptosporidium parvum.</title>
        <authorList>
            <person name="Yamagishi J."/>
            <person name="Wakaguri H."/>
            <person name="Sugano S."/>
            <person name="Kawano S."/>
            <person name="Fujisaki K."/>
            <person name="Sugimoto C."/>
            <person name="Watanabe J."/>
            <person name="Suzuki Y."/>
            <person name="Kimata I."/>
            <person name="Xuan X."/>
        </authorList>
    </citation>
    <scope>NUCLEOTIDE SEQUENCE</scope>
    <source>
        <strain evidence="1">HNJ-1</strain>
    </source>
</reference>
<protein>
    <submittedName>
        <fullName evidence="1">Uncharacterized protein</fullName>
    </submittedName>
</protein>
<accession>F0X556</accession>
<dbReference type="AlphaFoldDB" id="F0X556"/>